<dbReference type="AlphaFoldDB" id="A0AA36UGC6"/>
<evidence type="ECO:0000313" key="1">
    <source>
        <dbReference type="EMBL" id="EGQ74363.1"/>
    </source>
</evidence>
<reference evidence="1 2" key="1">
    <citation type="submission" date="2011-05" db="EMBL/GenBank/DDBJ databases">
        <authorList>
            <person name="Muzny D."/>
            <person name="Qin X."/>
            <person name="Deng J."/>
            <person name="Jiang H."/>
            <person name="Liu Y."/>
            <person name="Qu J."/>
            <person name="Song X.-Z."/>
            <person name="Zhang L."/>
            <person name="Thornton R."/>
            <person name="Coyle M."/>
            <person name="Francisco L."/>
            <person name="Jackson L."/>
            <person name="Javaid M."/>
            <person name="Korchina V."/>
            <person name="Kovar C."/>
            <person name="Mata R."/>
            <person name="Mathew T."/>
            <person name="Ngo R."/>
            <person name="Nguyen L."/>
            <person name="Nguyen N."/>
            <person name="Okwuonu G."/>
            <person name="Ongeri F."/>
            <person name="Pham C."/>
            <person name="Simmons D."/>
            <person name="Wilczek-Boney K."/>
            <person name="Hale W."/>
            <person name="Jakkamsetti A."/>
            <person name="Pham P."/>
            <person name="Ruth R."/>
            <person name="San Lucas F."/>
            <person name="Warren J."/>
            <person name="Zhang J."/>
            <person name="Zhao Z."/>
            <person name="Zhou C."/>
            <person name="Zhu D."/>
            <person name="Lee S."/>
            <person name="Bess C."/>
            <person name="Blankenburg K."/>
            <person name="Forbes L."/>
            <person name="Fu Q."/>
            <person name="Gubbala S."/>
            <person name="Hirani K."/>
            <person name="Jayaseelan J.C."/>
            <person name="Lara F."/>
            <person name="Munidasa M."/>
            <person name="Palculict T."/>
            <person name="Patil S."/>
            <person name="Pu L.-L."/>
            <person name="Saada N."/>
            <person name="Tang L."/>
            <person name="Weissenberger G."/>
            <person name="Zhu Y."/>
            <person name="Hemphill L."/>
            <person name="Shang Y."/>
            <person name="Youmans B."/>
            <person name="Ayvaz T."/>
            <person name="Ross M."/>
            <person name="Santibanez J."/>
            <person name="Aqrawi P."/>
            <person name="Gross S."/>
            <person name="Joshi V."/>
            <person name="Fowler G."/>
            <person name="Nazareth L."/>
            <person name="Reid J."/>
            <person name="Worley K."/>
            <person name="Petrosino J."/>
            <person name="Highlander S."/>
            <person name="Gibbs R."/>
        </authorList>
    </citation>
    <scope>NUCLEOTIDE SEQUENCE [LARGE SCALE GENOMIC DNA]</scope>
    <source>
        <strain evidence="1 2">ATCC 33926</strain>
    </source>
</reference>
<protein>
    <submittedName>
        <fullName evidence="1">Uncharacterized protein</fullName>
    </submittedName>
</protein>
<gene>
    <name evidence="1" type="ORF">HMPREF9418_2807</name>
</gene>
<comment type="caution">
    <text evidence="1">The sequence shown here is derived from an EMBL/GenBank/DDBJ whole genome shotgun (WGS) entry which is preliminary data.</text>
</comment>
<dbReference type="Proteomes" id="UP000004982">
    <property type="component" value="Unassembled WGS sequence"/>
</dbReference>
<accession>A0AA36UGC6</accession>
<sequence length="43" mass="5042">MRDGGGQRERSSENLFCRNVTYLFSDDLPDNYLHTFFTTNLPL</sequence>
<dbReference type="EMBL" id="AFQE01000140">
    <property type="protein sequence ID" value="EGQ74363.1"/>
    <property type="molecule type" value="Genomic_DNA"/>
</dbReference>
<proteinExistence type="predicted"/>
<organism evidence="1 2">
    <name type="scientific">Neisseria macacae ATCC 33926</name>
    <dbReference type="NCBI Taxonomy" id="997348"/>
    <lineage>
        <taxon>Bacteria</taxon>
        <taxon>Pseudomonadati</taxon>
        <taxon>Pseudomonadota</taxon>
        <taxon>Betaproteobacteria</taxon>
        <taxon>Neisseriales</taxon>
        <taxon>Neisseriaceae</taxon>
        <taxon>Neisseria</taxon>
    </lineage>
</organism>
<name>A0AA36UGC6_9NEIS</name>
<evidence type="ECO:0000313" key="2">
    <source>
        <dbReference type="Proteomes" id="UP000004982"/>
    </source>
</evidence>